<feature type="compositionally biased region" description="Polar residues" evidence="1">
    <location>
        <begin position="223"/>
        <end position="233"/>
    </location>
</feature>
<dbReference type="PANTHER" id="PTHR31798">
    <property type="entry name" value="HYDROXYPROLINE-RICH GLYCOPROTEIN-LIKE"/>
    <property type="match status" value="1"/>
</dbReference>
<feature type="region of interest" description="Disordered" evidence="1">
    <location>
        <begin position="154"/>
        <end position="175"/>
    </location>
</feature>
<evidence type="ECO:0008006" key="3">
    <source>
        <dbReference type="Google" id="ProtNLM"/>
    </source>
</evidence>
<name>A0A2P2K8X7_RHIMU</name>
<dbReference type="InterPro" id="IPR040420">
    <property type="entry name" value="At1g76660-like"/>
</dbReference>
<sequence length="487" mass="51957">MRSVNNTLETINAAASAIVSAESRVQPPAVPKRRRGGCWSLYWCFGSHKTSKRVDHAAIVSETEVPGTVIPAVIENQTRPISIVLPLIAPPSSPASLLQSDPPSSTQSPGGLVPLTSLSVNCFSPGGPASIFAAGPYAHETQLVTPPAFSAFTTEPSTASFTPPPEPVQLTTPSSPEVPFAQLLTSSLERSGTKQKLALAHSEFQSYQLYPGSPGGQLISPASALSNSGTSSPLPDRHPILEIRMGEAPKLLRFEHFTTHKWGSRLGSGSVTPDGTGLGSRLCSGSLTPDGVGLGSRLGTGSVTPDGVGLRSRLGSGCMTPDCGGPLENPISEVASPAKSNNVVKIEDQTVDHRVSFELSGEEVARCLENKSVASNRSFLEYPQNMEAEKPTESESTNSRNCLHIVESSSETSEKPSEETEEEHCHRKHRSITLGSIKEFNFDNSKGEVPEKRTISSEWWANEATGGKEAKPESYWTFFPMLQPEVS</sequence>
<feature type="region of interest" description="Disordered" evidence="1">
    <location>
        <begin position="407"/>
        <end position="429"/>
    </location>
</feature>
<evidence type="ECO:0000256" key="1">
    <source>
        <dbReference type="SAM" id="MobiDB-lite"/>
    </source>
</evidence>
<dbReference type="EMBL" id="GGEC01021653">
    <property type="protein sequence ID" value="MBX02137.1"/>
    <property type="molecule type" value="Transcribed_RNA"/>
</dbReference>
<evidence type="ECO:0000313" key="2">
    <source>
        <dbReference type="EMBL" id="MBX02137.1"/>
    </source>
</evidence>
<feature type="region of interest" description="Disordered" evidence="1">
    <location>
        <begin position="218"/>
        <end position="238"/>
    </location>
</feature>
<organism evidence="2">
    <name type="scientific">Rhizophora mucronata</name>
    <name type="common">Asiatic mangrove</name>
    <dbReference type="NCBI Taxonomy" id="61149"/>
    <lineage>
        <taxon>Eukaryota</taxon>
        <taxon>Viridiplantae</taxon>
        <taxon>Streptophyta</taxon>
        <taxon>Embryophyta</taxon>
        <taxon>Tracheophyta</taxon>
        <taxon>Spermatophyta</taxon>
        <taxon>Magnoliopsida</taxon>
        <taxon>eudicotyledons</taxon>
        <taxon>Gunneridae</taxon>
        <taxon>Pentapetalae</taxon>
        <taxon>rosids</taxon>
        <taxon>fabids</taxon>
        <taxon>Malpighiales</taxon>
        <taxon>Rhizophoraceae</taxon>
        <taxon>Rhizophora</taxon>
    </lineage>
</organism>
<dbReference type="AlphaFoldDB" id="A0A2P2K8X7"/>
<protein>
    <recommendedName>
        <fullName evidence="3">Hydroxyproline-rich glycoprotein family protein</fullName>
    </recommendedName>
</protein>
<reference evidence="2" key="1">
    <citation type="submission" date="2018-02" db="EMBL/GenBank/DDBJ databases">
        <title>Rhizophora mucronata_Transcriptome.</title>
        <authorList>
            <person name="Meera S.P."/>
            <person name="Sreeshan A."/>
            <person name="Augustine A."/>
        </authorList>
    </citation>
    <scope>NUCLEOTIDE SEQUENCE</scope>
    <source>
        <tissue evidence="2">Leaf</tissue>
    </source>
</reference>
<proteinExistence type="predicted"/>
<dbReference type="PANTHER" id="PTHR31798:SF10">
    <property type="entry name" value="OS02G0822000 PROTEIN"/>
    <property type="match status" value="1"/>
</dbReference>
<accession>A0A2P2K8X7</accession>